<organism evidence="7 8">
    <name type="scientific">Meripilus lineatus</name>
    <dbReference type="NCBI Taxonomy" id="2056292"/>
    <lineage>
        <taxon>Eukaryota</taxon>
        <taxon>Fungi</taxon>
        <taxon>Dikarya</taxon>
        <taxon>Basidiomycota</taxon>
        <taxon>Agaricomycotina</taxon>
        <taxon>Agaricomycetes</taxon>
        <taxon>Polyporales</taxon>
        <taxon>Meripilaceae</taxon>
        <taxon>Meripilus</taxon>
    </lineage>
</organism>
<dbReference type="SMART" id="SM00075">
    <property type="entry name" value="HYDRO"/>
    <property type="match status" value="1"/>
</dbReference>
<comment type="caution">
    <text evidence="7">The sequence shown here is derived from an EMBL/GenBank/DDBJ whole genome shotgun (WGS) entry which is preliminary data.</text>
</comment>
<evidence type="ECO:0000256" key="1">
    <source>
        <dbReference type="ARBA" id="ARBA00004191"/>
    </source>
</evidence>
<dbReference type="GO" id="GO:0005199">
    <property type="term" value="F:structural constituent of cell wall"/>
    <property type="evidence" value="ECO:0007669"/>
    <property type="project" value="InterPro"/>
</dbReference>
<dbReference type="Proteomes" id="UP001212997">
    <property type="component" value="Unassembled WGS sequence"/>
</dbReference>
<evidence type="ECO:0000256" key="5">
    <source>
        <dbReference type="ARBA" id="ARBA00023157"/>
    </source>
</evidence>
<proteinExistence type="inferred from homology"/>
<keyword evidence="3 6" id="KW-0134">Cell wall</keyword>
<keyword evidence="6" id="KW-0732">Signal</keyword>
<evidence type="ECO:0000256" key="2">
    <source>
        <dbReference type="ARBA" id="ARBA00010446"/>
    </source>
</evidence>
<comment type="similarity">
    <text evidence="2 6">Belongs to the fungal hydrophobin family.</text>
</comment>
<feature type="signal peptide" evidence="6">
    <location>
        <begin position="1"/>
        <end position="22"/>
    </location>
</feature>
<keyword evidence="8" id="KW-1185">Reference proteome</keyword>
<dbReference type="InterPro" id="IPR001338">
    <property type="entry name" value="Class_I_Hydrophobin"/>
</dbReference>
<feature type="chain" id="PRO_5041778678" description="Hydrophobin" evidence="6">
    <location>
        <begin position="23"/>
        <end position="111"/>
    </location>
</feature>
<dbReference type="EMBL" id="JANAWD010000678">
    <property type="protein sequence ID" value="KAJ3476689.1"/>
    <property type="molecule type" value="Genomic_DNA"/>
</dbReference>
<keyword evidence="4 6" id="KW-0964">Secreted</keyword>
<evidence type="ECO:0000256" key="3">
    <source>
        <dbReference type="ARBA" id="ARBA00022512"/>
    </source>
</evidence>
<evidence type="ECO:0000256" key="6">
    <source>
        <dbReference type="RuleBase" id="RU365009"/>
    </source>
</evidence>
<evidence type="ECO:0000313" key="8">
    <source>
        <dbReference type="Proteomes" id="UP001212997"/>
    </source>
</evidence>
<protein>
    <recommendedName>
        <fullName evidence="6">Hydrophobin</fullName>
    </recommendedName>
</protein>
<evidence type="ECO:0000256" key="4">
    <source>
        <dbReference type="ARBA" id="ARBA00022525"/>
    </source>
</evidence>
<sequence length="111" mass="11123">MFARSAQTILAIVLFFVAFASSTPVPQASSCNTGPLQCCNSTQTTNSDPGLTPLLALLGIVLEPIDALIGVGCSPITIIGGAQSGCNTSPVCCTNNNVGGLLSLGCVPVIL</sequence>
<dbReference type="CDD" id="cd23507">
    <property type="entry name" value="hydrophobin_I"/>
    <property type="match status" value="1"/>
</dbReference>
<dbReference type="Pfam" id="PF01185">
    <property type="entry name" value="Hydrophobin"/>
    <property type="match status" value="1"/>
</dbReference>
<gene>
    <name evidence="7" type="ORF">NLI96_g10988</name>
</gene>
<reference evidence="7" key="1">
    <citation type="submission" date="2022-07" db="EMBL/GenBank/DDBJ databases">
        <title>Genome Sequence of Physisporinus lineatus.</title>
        <authorList>
            <person name="Buettner E."/>
        </authorList>
    </citation>
    <scope>NUCLEOTIDE SEQUENCE</scope>
    <source>
        <strain evidence="7">VT162</strain>
    </source>
</reference>
<dbReference type="AlphaFoldDB" id="A0AAD5UU22"/>
<keyword evidence="5 6" id="KW-1015">Disulfide bond</keyword>
<dbReference type="GO" id="GO:0009277">
    <property type="term" value="C:fungal-type cell wall"/>
    <property type="evidence" value="ECO:0007669"/>
    <property type="project" value="InterPro"/>
</dbReference>
<evidence type="ECO:0000313" key="7">
    <source>
        <dbReference type="EMBL" id="KAJ3476689.1"/>
    </source>
</evidence>
<name>A0AAD5UU22_9APHY</name>
<accession>A0AAD5UU22</accession>
<comment type="subcellular location">
    <subcellularLocation>
        <location evidence="1 6">Secreted</location>
        <location evidence="1 6">Cell wall</location>
    </subcellularLocation>
</comment>